<evidence type="ECO:0000256" key="2">
    <source>
        <dbReference type="ARBA" id="ARBA00006047"/>
    </source>
</evidence>
<accession>A0A078B4E4</accession>
<dbReference type="InterPro" id="IPR000811">
    <property type="entry name" value="Glyco_trans_35"/>
</dbReference>
<dbReference type="InterPro" id="IPR011833">
    <property type="entry name" value="Glycg_phsphrylas"/>
</dbReference>
<feature type="modified residue" description="N6-(pyridoxal phosphate)lysine" evidence="7">
    <location>
        <position position="795"/>
    </location>
</feature>
<comment type="catalytic activity">
    <reaction evidence="8">
        <text>[(1-&gt;4)-alpha-D-glucosyl](n) + phosphate = [(1-&gt;4)-alpha-D-glucosyl](n-1) + alpha-D-glucose 1-phosphate</text>
        <dbReference type="Rhea" id="RHEA:41732"/>
        <dbReference type="Rhea" id="RHEA-COMP:9584"/>
        <dbReference type="Rhea" id="RHEA-COMP:9586"/>
        <dbReference type="ChEBI" id="CHEBI:15444"/>
        <dbReference type="ChEBI" id="CHEBI:43474"/>
        <dbReference type="ChEBI" id="CHEBI:58601"/>
        <dbReference type="EC" id="2.4.1.1"/>
    </reaction>
</comment>
<evidence type="ECO:0000256" key="5">
    <source>
        <dbReference type="ARBA" id="ARBA00022898"/>
    </source>
</evidence>
<evidence type="ECO:0000256" key="1">
    <source>
        <dbReference type="ARBA" id="ARBA00001933"/>
    </source>
</evidence>
<evidence type="ECO:0000256" key="9">
    <source>
        <dbReference type="SAM" id="MobiDB-lite"/>
    </source>
</evidence>
<dbReference type="EC" id="2.4.1.1" evidence="8"/>
<dbReference type="EMBL" id="CCKQ01017477">
    <property type="protein sequence ID" value="CDW89375.1"/>
    <property type="molecule type" value="Genomic_DNA"/>
</dbReference>
<comment type="cofactor">
    <cofactor evidence="1 8">
        <name>pyridoxal 5'-phosphate</name>
        <dbReference type="ChEBI" id="CHEBI:597326"/>
    </cofactor>
</comment>
<reference evidence="10 11" key="1">
    <citation type="submission" date="2014-06" db="EMBL/GenBank/DDBJ databases">
        <authorList>
            <person name="Swart Estienne"/>
        </authorList>
    </citation>
    <scope>NUCLEOTIDE SEQUENCE [LARGE SCALE GENOMIC DNA]</scope>
    <source>
        <strain evidence="10 11">130c</strain>
    </source>
</reference>
<dbReference type="GO" id="GO:0005737">
    <property type="term" value="C:cytoplasm"/>
    <property type="evidence" value="ECO:0007669"/>
    <property type="project" value="TreeGrafter"/>
</dbReference>
<dbReference type="GO" id="GO:0008184">
    <property type="term" value="F:glycogen phosphorylase activity"/>
    <property type="evidence" value="ECO:0007669"/>
    <property type="project" value="InterPro"/>
</dbReference>
<comment type="similarity">
    <text evidence="2 8">Belongs to the glycogen phosphorylase family.</text>
</comment>
<dbReference type="OrthoDB" id="9215500at2759"/>
<dbReference type="PIRSF" id="PIRSF000460">
    <property type="entry name" value="Pprylas_GlgP"/>
    <property type="match status" value="1"/>
</dbReference>
<sequence>MHAPKTIQRSTLTSTFISQEEHQHTEDNYSIKKTSSYQDQLSRRQTLKTYNKVESFDNLSADKKRRQSVCSQRSEDGKSEAQLYRPEFRYKNGPEDEKFNAKLWALMSSYLGHERWFIQKQIINHIEYTVVKSRFNFDNGHLSQAVASSLRDRLIECFNDTNQHYTDHDPKRVYYLSAEYLQGRMMQNILVNLNLVDQYRESLMDLGYKLEDLYDYECDLGLGNGGLGRLAACFLDSMATLELPAWSYGIRYHYGNFKQYLTQNLGKQIEIPNFGYSKKVPWEIQRYDVVYPVQFYGEVKKTKIEVNGITIEKSKWQKGEIVKAMAYDTPVPGYNTFNTNCLRLWSAQPSFDEANKEYHCQTDDDYINLVKTRQRAERITSILYYKADKYLVEIQEALIKQQYFFCAATIKDIVRRFKKIHKNNFEIFSKKIAMQLNDAHPAIAIVELMRVLIDEEELTLHQAWLITCNTFSYTSHSTGMEFKEKWPVDLVYKILPRHLEIITYLNYFFVDKVKKEFPDDLARQGRMSIIEVGGENLGFIRMAYICFLASHKVNGVSMEHTNLLKNIIFRDFNQMYPNKIISITNGVSQRRWIQCANPGLAKLITERLGGDEEWLINLNLVTQLNGWKQDKDFIISFQKIKQQNKQRLVKYLLENETNKKILSKYVEPFMKGQEDIMIDVMAKTIGQTKRQIMYLFYILMKYIRLKNNPDSCLGKQIFILSGRAHPHNKDSKSILQFIHKVMNIVNNDEQADKLMKVVYVPNYGVSVCEKFVAACDLSQHISTPGTEPSGTSNMKYIMNGGLIVGSRDGANLEIEKEVGQSSIFIYGSDKIKLYAYHKFRMPPGASHIDISLKRVFDFIKENREKYQLEYACDQYVIPMEQLNDPQGICLDYLSYSQANDEAHKIYYNYYQKKNKPTYAASKSSSVFLENNEWTARSINCVANSGKFSSDRTVSEYSEEIWEVQELSIPKGAPTPVERIKSFPNITKEEKMREKMNTTQAPSSFIKK</sequence>
<gene>
    <name evidence="10" type="primary">Contig12435.g13272</name>
    <name evidence="10" type="ORF">STYLEM_18508</name>
</gene>
<protein>
    <recommendedName>
        <fullName evidence="8">Alpha-1,4 glucan phosphorylase</fullName>
        <ecNumber evidence="8">2.4.1.1</ecNumber>
    </recommendedName>
</protein>
<keyword evidence="5 7" id="KW-0663">Pyridoxal phosphate</keyword>
<feature type="region of interest" description="Disordered" evidence="9">
    <location>
        <begin position="1"/>
        <end position="35"/>
    </location>
</feature>
<dbReference type="GO" id="GO:0005980">
    <property type="term" value="P:glycogen catabolic process"/>
    <property type="evidence" value="ECO:0007669"/>
    <property type="project" value="TreeGrafter"/>
</dbReference>
<dbReference type="Gene3D" id="3.40.50.2000">
    <property type="entry name" value="Glycogen Phosphorylase B"/>
    <property type="match status" value="2"/>
</dbReference>
<dbReference type="InParanoid" id="A0A078B4E4"/>
<evidence type="ECO:0000313" key="10">
    <source>
        <dbReference type="EMBL" id="CDW89375.1"/>
    </source>
</evidence>
<evidence type="ECO:0000256" key="4">
    <source>
        <dbReference type="ARBA" id="ARBA00022679"/>
    </source>
</evidence>
<keyword evidence="4 8" id="KW-0808">Transferase</keyword>
<keyword evidence="11" id="KW-1185">Reference proteome</keyword>
<comment type="function">
    <text evidence="8">Allosteric enzyme that catalyzes the rate-limiting step in glycogen catabolism, the phosphorolytic cleavage of glycogen to produce glucose-1-phosphate, and plays a central role in maintaining cellular and organismal glucose homeostasis.</text>
</comment>
<dbReference type="Proteomes" id="UP000039865">
    <property type="component" value="Unassembled WGS sequence"/>
</dbReference>
<dbReference type="Pfam" id="PF00343">
    <property type="entry name" value="Phosphorylase"/>
    <property type="match status" value="1"/>
</dbReference>
<organism evidence="10 11">
    <name type="scientific">Stylonychia lemnae</name>
    <name type="common">Ciliate</name>
    <dbReference type="NCBI Taxonomy" id="5949"/>
    <lineage>
        <taxon>Eukaryota</taxon>
        <taxon>Sar</taxon>
        <taxon>Alveolata</taxon>
        <taxon>Ciliophora</taxon>
        <taxon>Intramacronucleata</taxon>
        <taxon>Spirotrichea</taxon>
        <taxon>Stichotrichia</taxon>
        <taxon>Sporadotrichida</taxon>
        <taxon>Oxytrichidae</taxon>
        <taxon>Stylonychinae</taxon>
        <taxon>Stylonychia</taxon>
    </lineage>
</organism>
<dbReference type="PANTHER" id="PTHR11468">
    <property type="entry name" value="GLYCOGEN PHOSPHORYLASE"/>
    <property type="match status" value="1"/>
</dbReference>
<dbReference type="FunFam" id="3.40.50.2000:FF:000807">
    <property type="entry name" value="Alpha-glucan phosphorylase 2, cytosolic"/>
    <property type="match status" value="1"/>
</dbReference>
<feature type="compositionally biased region" description="Basic and acidic residues" evidence="9">
    <location>
        <begin position="19"/>
        <end position="30"/>
    </location>
</feature>
<dbReference type="AlphaFoldDB" id="A0A078B4E4"/>
<evidence type="ECO:0000256" key="7">
    <source>
        <dbReference type="PIRSR" id="PIRSR000460-1"/>
    </source>
</evidence>
<dbReference type="SUPFAM" id="SSF53756">
    <property type="entry name" value="UDP-Glycosyltransferase/glycogen phosphorylase"/>
    <property type="match status" value="1"/>
</dbReference>
<dbReference type="PANTHER" id="PTHR11468:SF3">
    <property type="entry name" value="GLYCOGEN PHOSPHORYLASE, LIVER FORM"/>
    <property type="match status" value="1"/>
</dbReference>
<evidence type="ECO:0000256" key="3">
    <source>
        <dbReference type="ARBA" id="ARBA00022676"/>
    </source>
</evidence>
<keyword evidence="3 8" id="KW-0328">Glycosyltransferase</keyword>
<dbReference type="NCBIfam" id="TIGR02093">
    <property type="entry name" value="P_ylase"/>
    <property type="match status" value="1"/>
</dbReference>
<dbReference type="GO" id="GO:0030170">
    <property type="term" value="F:pyridoxal phosphate binding"/>
    <property type="evidence" value="ECO:0007669"/>
    <property type="project" value="InterPro"/>
</dbReference>
<keyword evidence="6 8" id="KW-0119">Carbohydrate metabolism</keyword>
<feature type="compositionally biased region" description="Polar residues" evidence="9">
    <location>
        <begin position="7"/>
        <end position="18"/>
    </location>
</feature>
<evidence type="ECO:0000256" key="6">
    <source>
        <dbReference type="ARBA" id="ARBA00023277"/>
    </source>
</evidence>
<evidence type="ECO:0000256" key="8">
    <source>
        <dbReference type="RuleBase" id="RU000587"/>
    </source>
</evidence>
<name>A0A078B4E4_STYLE</name>
<proteinExistence type="inferred from homology"/>
<evidence type="ECO:0000313" key="11">
    <source>
        <dbReference type="Proteomes" id="UP000039865"/>
    </source>
</evidence>